<dbReference type="PANTHER" id="PTHR43156:SF2">
    <property type="entry name" value="STAGE II SPORULATION PROTEIN E"/>
    <property type="match status" value="1"/>
</dbReference>
<accession>A0A1X4G5B3</accession>
<dbReference type="InterPro" id="IPR036457">
    <property type="entry name" value="PPM-type-like_dom_sf"/>
</dbReference>
<dbReference type="InterPro" id="IPR003018">
    <property type="entry name" value="GAF"/>
</dbReference>
<gene>
    <name evidence="6" type="ORF">B7O87_11100</name>
</gene>
<dbReference type="Gene3D" id="3.60.40.10">
    <property type="entry name" value="PPM-type phosphatase domain"/>
    <property type="match status" value="1"/>
</dbReference>
<evidence type="ECO:0000256" key="3">
    <source>
        <dbReference type="ARBA" id="ARBA00022801"/>
    </source>
</evidence>
<dbReference type="SUPFAM" id="SSF81606">
    <property type="entry name" value="PP2C-like"/>
    <property type="match status" value="1"/>
</dbReference>
<dbReference type="GO" id="GO:0000160">
    <property type="term" value="P:phosphorelay signal transduction system"/>
    <property type="evidence" value="ECO:0007669"/>
    <property type="project" value="InterPro"/>
</dbReference>
<dbReference type="Gene3D" id="3.40.50.2300">
    <property type="match status" value="1"/>
</dbReference>
<dbReference type="InterPro" id="IPR052016">
    <property type="entry name" value="Bact_Sigma-Reg"/>
</dbReference>
<name>A0A1X4G5B3_9CYAN</name>
<evidence type="ECO:0000256" key="4">
    <source>
        <dbReference type="PROSITE-ProRule" id="PRU00169"/>
    </source>
</evidence>
<proteinExistence type="predicted"/>
<dbReference type="InterPro" id="IPR001932">
    <property type="entry name" value="PPM-type_phosphatase-like_dom"/>
</dbReference>
<evidence type="ECO:0000256" key="1">
    <source>
        <dbReference type="ARBA" id="ARBA00022679"/>
    </source>
</evidence>
<dbReference type="InterPro" id="IPR001789">
    <property type="entry name" value="Sig_transdc_resp-reg_receiver"/>
</dbReference>
<dbReference type="PANTHER" id="PTHR43156">
    <property type="entry name" value="STAGE II SPORULATION PROTEIN E-RELATED"/>
    <property type="match status" value="1"/>
</dbReference>
<evidence type="ECO:0000313" key="7">
    <source>
        <dbReference type="Proteomes" id="UP000192997"/>
    </source>
</evidence>
<dbReference type="PROSITE" id="PS50110">
    <property type="entry name" value="RESPONSE_REGULATORY"/>
    <property type="match status" value="1"/>
</dbReference>
<dbReference type="SUPFAM" id="SSF55781">
    <property type="entry name" value="GAF domain-like"/>
    <property type="match status" value="1"/>
</dbReference>
<comment type="caution">
    <text evidence="6">The sequence shown here is derived from an EMBL/GenBank/DDBJ whole genome shotgun (WGS) entry which is preliminary data.</text>
</comment>
<dbReference type="Gene3D" id="6.10.140.590">
    <property type="match status" value="1"/>
</dbReference>
<dbReference type="Gene3D" id="3.30.450.40">
    <property type="match status" value="1"/>
</dbReference>
<organism evidence="6 7">
    <name type="scientific">Cylindrospermopsis raciborskii CENA303</name>
    <dbReference type="NCBI Taxonomy" id="1170769"/>
    <lineage>
        <taxon>Bacteria</taxon>
        <taxon>Bacillati</taxon>
        <taxon>Cyanobacteriota</taxon>
        <taxon>Cyanophyceae</taxon>
        <taxon>Nostocales</taxon>
        <taxon>Aphanizomenonaceae</taxon>
        <taxon>Cylindrospermopsis</taxon>
    </lineage>
</organism>
<reference evidence="7" key="1">
    <citation type="submission" date="2017-04" db="EMBL/GenBank/DDBJ databases">
        <authorList>
            <person name="Abreu V.A."/>
            <person name="Popin R.V."/>
            <person name="Rigonato J."/>
            <person name="Andreote A.P."/>
            <person name="Schaker P.C."/>
            <person name="Hoff-Risseti C."/>
            <person name="Alvarenga D.O."/>
            <person name="Varani A.M."/>
            <person name="Fiore M.F."/>
        </authorList>
    </citation>
    <scope>NUCLEOTIDE SEQUENCE [LARGE SCALE GENOMIC DNA]</scope>
    <source>
        <strain evidence="7">CENA303</strain>
    </source>
</reference>
<feature type="modified residue" description="4-aspartylphosphate" evidence="4">
    <location>
        <position position="61"/>
    </location>
</feature>
<sequence>MVNYDNDVQKPKLMVVDDEPDNLDLVYRTFWRDFEVYKANSISHAWTILDQVGEMSVIISDQRMPDMKGTEFLSQIVERFPDTIRILLTAYTDVEDLVDAINSGRVFKYITKPWKPQQLRALVEQGRDTYNLLKTRTRELRQALKRESLFNAITKILRDSHSYTSTLDKMVATIGEKFAASSCLLRLVEGDILTTAIFLYCDLDCLTPDLPKESLSLIQKIILGKKYQVVQYTDKVNHAHYLHYLIVPFCYQDDLLAVMTLCKCTVETPWEQEDIELIGDVAKQASLTLSQARLDQSLKEKQEQTRQELQVARQIQNNLLRQTLPKIDGLKIQACCYPAREVGGDFFEVFLHPSGELWLAVGDVSGKGVPAALFMASAISLLRRELSQESPPPPNIVLQNLNYALAEDLISVNYLITLVIAKYNKTTREFIYANAGHIYPLLWSYPASLAEPQYLTTRSVPLGIFPELSSQSGRLILAPKDTLLLLSDGITEAKVTIRPKSLIKNNSGTQALTWSILNKEGIWQLIREQPQPLSLEQLIARVQSDNPVQEDDQTILSLEIL</sequence>
<dbReference type="Proteomes" id="UP000192997">
    <property type="component" value="Unassembled WGS sequence"/>
</dbReference>
<dbReference type="EMBL" id="NBYN01000054">
    <property type="protein sequence ID" value="OSO89698.1"/>
    <property type="molecule type" value="Genomic_DNA"/>
</dbReference>
<protein>
    <submittedName>
        <fullName evidence="6">Fused response regulator/phosphatase</fullName>
    </submittedName>
</protein>
<keyword evidence="4" id="KW-0597">Phosphoprotein</keyword>
<dbReference type="AlphaFoldDB" id="A0A1X4G5B3"/>
<dbReference type="RefSeq" id="WP_085728589.1">
    <property type="nucleotide sequence ID" value="NZ_NBYN01000054.1"/>
</dbReference>
<dbReference type="InterPro" id="IPR029016">
    <property type="entry name" value="GAF-like_dom_sf"/>
</dbReference>
<evidence type="ECO:0000256" key="2">
    <source>
        <dbReference type="ARBA" id="ARBA00022777"/>
    </source>
</evidence>
<evidence type="ECO:0000313" key="6">
    <source>
        <dbReference type="EMBL" id="OSO89698.1"/>
    </source>
</evidence>
<dbReference type="GO" id="GO:0016301">
    <property type="term" value="F:kinase activity"/>
    <property type="evidence" value="ECO:0007669"/>
    <property type="project" value="UniProtKB-KW"/>
</dbReference>
<dbReference type="SMART" id="SM00065">
    <property type="entry name" value="GAF"/>
    <property type="match status" value="1"/>
</dbReference>
<dbReference type="SMART" id="SM00448">
    <property type="entry name" value="REC"/>
    <property type="match status" value="1"/>
</dbReference>
<keyword evidence="3" id="KW-0378">Hydrolase</keyword>
<dbReference type="GO" id="GO:0016791">
    <property type="term" value="F:phosphatase activity"/>
    <property type="evidence" value="ECO:0007669"/>
    <property type="project" value="TreeGrafter"/>
</dbReference>
<feature type="domain" description="Response regulatory" evidence="5">
    <location>
        <begin position="12"/>
        <end position="127"/>
    </location>
</feature>
<dbReference type="CDD" id="cd17569">
    <property type="entry name" value="REC_HupR-like"/>
    <property type="match status" value="1"/>
</dbReference>
<dbReference type="SMART" id="SM00331">
    <property type="entry name" value="PP2C_SIG"/>
    <property type="match status" value="1"/>
</dbReference>
<dbReference type="Pfam" id="PF01590">
    <property type="entry name" value="GAF"/>
    <property type="match status" value="1"/>
</dbReference>
<dbReference type="Pfam" id="PF00072">
    <property type="entry name" value="Response_reg"/>
    <property type="match status" value="1"/>
</dbReference>
<keyword evidence="1" id="KW-0808">Transferase</keyword>
<dbReference type="InterPro" id="IPR011006">
    <property type="entry name" value="CheY-like_superfamily"/>
</dbReference>
<keyword evidence="2" id="KW-0418">Kinase</keyword>
<evidence type="ECO:0000259" key="5">
    <source>
        <dbReference type="PROSITE" id="PS50110"/>
    </source>
</evidence>
<dbReference type="Pfam" id="PF07228">
    <property type="entry name" value="SpoIIE"/>
    <property type="match status" value="1"/>
</dbReference>
<dbReference type="SUPFAM" id="SSF52172">
    <property type="entry name" value="CheY-like"/>
    <property type="match status" value="1"/>
</dbReference>